<name>A0A176WPS4_MARPO</name>
<keyword evidence="2" id="KW-1185">Reference proteome</keyword>
<reference evidence="1" key="1">
    <citation type="submission" date="2016-03" db="EMBL/GenBank/DDBJ databases">
        <title>Mechanisms controlling the formation of the plant cell surface in tip-growing cells are functionally conserved among land plants.</title>
        <authorList>
            <person name="Honkanen S."/>
            <person name="Jones V.A."/>
            <person name="Morieri G."/>
            <person name="Champion C."/>
            <person name="Hetherington A.J."/>
            <person name="Kelly S."/>
            <person name="Saint-Marcoux D."/>
            <person name="Proust H."/>
            <person name="Prescott H."/>
            <person name="Dolan L."/>
        </authorList>
    </citation>
    <scope>NUCLEOTIDE SEQUENCE [LARGE SCALE GENOMIC DNA]</scope>
    <source>
        <tissue evidence="1">Whole gametophyte</tissue>
    </source>
</reference>
<protein>
    <submittedName>
        <fullName evidence="1">Uncharacterized protein</fullName>
    </submittedName>
</protein>
<gene>
    <name evidence="1" type="ORF">AXG93_2682s1010</name>
</gene>
<sequence>MEDYHIFGRDYTMEIDAWSCHLSPNDLFVNQSDVGISGGAGGAVTNGGASSSTSGGTRSGTCENTGEAVGKGIKVVAKVLHETEVVEVLVQMATGWLLVDVTPTTKVVMVAWTEQLEQRLTHMASS</sequence>
<proteinExistence type="predicted"/>
<evidence type="ECO:0000313" key="2">
    <source>
        <dbReference type="Proteomes" id="UP000077202"/>
    </source>
</evidence>
<dbReference type="AlphaFoldDB" id="A0A176WPS4"/>
<comment type="caution">
    <text evidence="1">The sequence shown here is derived from an EMBL/GenBank/DDBJ whole genome shotgun (WGS) entry which is preliminary data.</text>
</comment>
<accession>A0A176WPS4</accession>
<organism evidence="1 2">
    <name type="scientific">Marchantia polymorpha subsp. ruderalis</name>
    <dbReference type="NCBI Taxonomy" id="1480154"/>
    <lineage>
        <taxon>Eukaryota</taxon>
        <taxon>Viridiplantae</taxon>
        <taxon>Streptophyta</taxon>
        <taxon>Embryophyta</taxon>
        <taxon>Marchantiophyta</taxon>
        <taxon>Marchantiopsida</taxon>
        <taxon>Marchantiidae</taxon>
        <taxon>Marchantiales</taxon>
        <taxon>Marchantiaceae</taxon>
        <taxon>Marchantia</taxon>
    </lineage>
</organism>
<evidence type="ECO:0000313" key="1">
    <source>
        <dbReference type="EMBL" id="OAE35118.1"/>
    </source>
</evidence>
<dbReference type="EMBL" id="LVLJ01000256">
    <property type="protein sequence ID" value="OAE35118.1"/>
    <property type="molecule type" value="Genomic_DNA"/>
</dbReference>
<dbReference type="Proteomes" id="UP000077202">
    <property type="component" value="Unassembled WGS sequence"/>
</dbReference>